<keyword evidence="2" id="KW-1185">Reference proteome</keyword>
<reference evidence="1 2" key="1">
    <citation type="submission" date="2021-07" db="EMBL/GenBank/DDBJ databases">
        <title>Clostridium weizhouense sp. nov., an anaerobic bacterium isolated from activated sludge of Petroleum wastewater.</title>
        <authorList>
            <person name="Li Q."/>
        </authorList>
    </citation>
    <scope>NUCLEOTIDE SEQUENCE [LARGE SCALE GENOMIC DNA]</scope>
    <source>
        <strain evidence="1 2">YB-6</strain>
    </source>
</reference>
<dbReference type="RefSeq" id="WP_219781381.1">
    <property type="nucleotide sequence ID" value="NZ_JAHXPT010000024.1"/>
</dbReference>
<dbReference type="Proteomes" id="UP001519921">
    <property type="component" value="Unassembled WGS sequence"/>
</dbReference>
<protein>
    <submittedName>
        <fullName evidence="1">Uncharacterized protein</fullName>
    </submittedName>
</protein>
<evidence type="ECO:0000313" key="2">
    <source>
        <dbReference type="Proteomes" id="UP001519921"/>
    </source>
</evidence>
<gene>
    <name evidence="1" type="ORF">KYD98_17705</name>
</gene>
<sequence>MSDDGGAYHNIPTILDESIMSGEPYVIRANGRVEFLKKGSVGTISAKTNKYSVKEGIYHMTKEGNSVKHKLFVPEDDWARFAKRWGLPGYDLID</sequence>
<organism evidence="1 2">
    <name type="scientific">Clostridium weizhouense</name>
    <dbReference type="NCBI Taxonomy" id="2859781"/>
    <lineage>
        <taxon>Bacteria</taxon>
        <taxon>Bacillati</taxon>
        <taxon>Bacillota</taxon>
        <taxon>Clostridia</taxon>
        <taxon>Eubacteriales</taxon>
        <taxon>Clostridiaceae</taxon>
        <taxon>Clostridium</taxon>
    </lineage>
</organism>
<proteinExistence type="predicted"/>
<evidence type="ECO:0000313" key="1">
    <source>
        <dbReference type="EMBL" id="MBW6411916.1"/>
    </source>
</evidence>
<comment type="caution">
    <text evidence="1">The sequence shown here is derived from an EMBL/GenBank/DDBJ whole genome shotgun (WGS) entry which is preliminary data.</text>
</comment>
<accession>A0ABS7AV79</accession>
<dbReference type="EMBL" id="JAHXPT010000024">
    <property type="protein sequence ID" value="MBW6411916.1"/>
    <property type="molecule type" value="Genomic_DNA"/>
</dbReference>
<name>A0ABS7AV79_9CLOT</name>